<accession>A0A0G1CHT4</accession>
<keyword evidence="2" id="KW-1133">Transmembrane helix</keyword>
<gene>
    <name evidence="3" type="ORF">UV61_C0018G0004</name>
</gene>
<feature type="transmembrane region" description="Helical" evidence="2">
    <location>
        <begin position="27"/>
        <end position="45"/>
    </location>
</feature>
<name>A0A0G1CHT4_9BACT</name>
<dbReference type="AlphaFoldDB" id="A0A0G1CHT4"/>
<feature type="region of interest" description="Disordered" evidence="1">
    <location>
        <begin position="65"/>
        <end position="143"/>
    </location>
</feature>
<proteinExistence type="predicted"/>
<sequence>MKRRAAKKPASGRSHSAKHYGAVPSHLYLRYTFIGLGVIALVLSVKTLTQNWQNTAVLGTTNNLLAKGSDSESSGEDDDNDDNSGSSSNSGSSGSGSNSSSSSNSNSGESDSSGRGSSTSQASAVKVETETESEKREGEASEKLDVKTLKNKTKVDIRENGVRIKLEMTDNKFKISVKQLDGEEVELEGDEALEKINEDLEDDDVKIASSGGRLVIKHGEVEAETHFPLSIDLSTNALIVTTPAGTKTVAILPDVAVRHLLASGIADRIETINPIASPTGSATTSATIATPNVKKIELKELNNQLVFEIKAIDDQKLLGLLPISISKTAFVSAETQQIVKVEQDLFGRILDALSI</sequence>
<organism evidence="3 4">
    <name type="scientific">Candidatus Gottesmanbacteria bacterium GW2011_GWB1_43_11</name>
    <dbReference type="NCBI Taxonomy" id="1618446"/>
    <lineage>
        <taxon>Bacteria</taxon>
        <taxon>Candidatus Gottesmaniibacteriota</taxon>
    </lineage>
</organism>
<dbReference type="Proteomes" id="UP000034050">
    <property type="component" value="Unassembled WGS sequence"/>
</dbReference>
<protein>
    <submittedName>
        <fullName evidence="3">Uncharacterized protein</fullName>
    </submittedName>
</protein>
<evidence type="ECO:0000313" key="3">
    <source>
        <dbReference type="EMBL" id="KKS85365.1"/>
    </source>
</evidence>
<feature type="compositionally biased region" description="Acidic residues" evidence="1">
    <location>
        <begin position="73"/>
        <end position="82"/>
    </location>
</feature>
<evidence type="ECO:0000256" key="2">
    <source>
        <dbReference type="SAM" id="Phobius"/>
    </source>
</evidence>
<keyword evidence="2" id="KW-0812">Transmembrane</keyword>
<reference evidence="3 4" key="1">
    <citation type="journal article" date="2015" name="Nature">
        <title>rRNA introns, odd ribosomes, and small enigmatic genomes across a large radiation of phyla.</title>
        <authorList>
            <person name="Brown C.T."/>
            <person name="Hug L.A."/>
            <person name="Thomas B.C."/>
            <person name="Sharon I."/>
            <person name="Castelle C.J."/>
            <person name="Singh A."/>
            <person name="Wilkins M.J."/>
            <person name="Williams K.H."/>
            <person name="Banfield J.F."/>
        </authorList>
    </citation>
    <scope>NUCLEOTIDE SEQUENCE [LARGE SCALE GENOMIC DNA]</scope>
</reference>
<dbReference type="EMBL" id="LCFD01000018">
    <property type="protein sequence ID" value="KKS85365.1"/>
    <property type="molecule type" value="Genomic_DNA"/>
</dbReference>
<keyword evidence="2" id="KW-0472">Membrane</keyword>
<evidence type="ECO:0000313" key="4">
    <source>
        <dbReference type="Proteomes" id="UP000034050"/>
    </source>
</evidence>
<evidence type="ECO:0000256" key="1">
    <source>
        <dbReference type="SAM" id="MobiDB-lite"/>
    </source>
</evidence>
<dbReference type="STRING" id="1618446.UV61_C0018G0004"/>
<feature type="compositionally biased region" description="Basic and acidic residues" evidence="1">
    <location>
        <begin position="127"/>
        <end position="143"/>
    </location>
</feature>
<comment type="caution">
    <text evidence="3">The sequence shown here is derived from an EMBL/GenBank/DDBJ whole genome shotgun (WGS) entry which is preliminary data.</text>
</comment>
<feature type="compositionally biased region" description="Low complexity" evidence="1">
    <location>
        <begin position="83"/>
        <end position="118"/>
    </location>
</feature>